<dbReference type="OrthoDB" id="9765151at2"/>
<dbReference type="HAMAP" id="MF_01867">
    <property type="entry name" value="BshC"/>
    <property type="match status" value="1"/>
</dbReference>
<dbReference type="EC" id="6.-.-.-" evidence="2"/>
<evidence type="ECO:0000256" key="2">
    <source>
        <dbReference type="HAMAP-Rule" id="MF_01867"/>
    </source>
</evidence>
<dbReference type="KEGG" id="kan:IMCC3317_42270"/>
<dbReference type="GO" id="GO:0016874">
    <property type="term" value="F:ligase activity"/>
    <property type="evidence" value="ECO:0007669"/>
    <property type="project" value="UniProtKB-UniRule"/>
</dbReference>
<sequence>MPIECIPYSETGYFSPIMCDYLAEKSTLKPFYNRFPTLENFEAQIKEKQESNLTDKSQREVLVKALLKQYHDFDNSVFTLGNIAKLTKENTFTITTGHQLNLFTGPLYFLYKIISTINLSSELKRQYPQYDFVPIYWMASEDHDFDEISYFNYKGKKVRWNREASGAVGELSTKGLDEVFEEFSKKLGTSDNAKYLQSLFEDGYLKHNNLADATRYIANELFKQYGLVIVDGNDKALKQLFIPFVEDELFKQTTHKKVLETAEKLTEVNDSYKIQVNPREINLFYITEGIRERIIEKNGVFTVNNTSVRWNSAQLKQEVHEYPARFSPNALLRPLYQEIILPNLCYIGGGGELAYWLELKSYFEAVHVTFPMLLLRNSAVVKTEKQSKKMEKLNISNADLFLKREAFITKKVKELSEIKIDFTSQKEHLQQQFKDLYILAEQTDKSFIGAVAAQETKQLKGLAHLEKRLLTAQKKGLKDKVSRSTELQEGLFPKNSLQERKQNFSELYLEYGENLIPTLIKHLQPLSGEFLVLEL</sequence>
<dbReference type="PIRSF" id="PIRSF012535">
    <property type="entry name" value="UCP012535"/>
    <property type="match status" value="1"/>
</dbReference>
<feature type="domain" description="Bacillithiol biosynthesis BshC C-terminal coiled-coil" evidence="4">
    <location>
        <begin position="380"/>
        <end position="535"/>
    </location>
</feature>
<feature type="domain" description="Bacillithiol biosynthesis BshC N-terminal Rossmann-like" evidence="3">
    <location>
        <begin position="1"/>
        <end position="377"/>
    </location>
</feature>
<organism evidence="5 6">
    <name type="scientific">Kordia antarctica</name>
    <dbReference type="NCBI Taxonomy" id="1218801"/>
    <lineage>
        <taxon>Bacteria</taxon>
        <taxon>Pseudomonadati</taxon>
        <taxon>Bacteroidota</taxon>
        <taxon>Flavobacteriia</taxon>
        <taxon>Flavobacteriales</taxon>
        <taxon>Flavobacteriaceae</taxon>
        <taxon>Kordia</taxon>
    </lineage>
</organism>
<accession>A0A7L4ZQS2</accession>
<evidence type="ECO:0000259" key="3">
    <source>
        <dbReference type="Pfam" id="PF10079"/>
    </source>
</evidence>
<dbReference type="Pfam" id="PF10079">
    <property type="entry name" value="Rossmann-like_BshC"/>
    <property type="match status" value="1"/>
</dbReference>
<dbReference type="InterPro" id="IPR055398">
    <property type="entry name" value="Rossmann-like_BshC"/>
</dbReference>
<gene>
    <name evidence="2 5" type="primary">bshC</name>
    <name evidence="5" type="ORF">IMCC3317_42270</name>
</gene>
<evidence type="ECO:0000259" key="4">
    <source>
        <dbReference type="Pfam" id="PF24850"/>
    </source>
</evidence>
<dbReference type="AlphaFoldDB" id="A0A7L4ZQS2"/>
<dbReference type="Pfam" id="PF24850">
    <property type="entry name" value="CC_BshC"/>
    <property type="match status" value="1"/>
</dbReference>
<protein>
    <recommendedName>
        <fullName evidence="2">Putative cysteine ligase BshC</fullName>
        <ecNumber evidence="2">6.-.-.-</ecNumber>
    </recommendedName>
</protein>
<keyword evidence="6" id="KW-1185">Reference proteome</keyword>
<dbReference type="NCBIfam" id="TIGR03998">
    <property type="entry name" value="thiol_BshC"/>
    <property type="match status" value="1"/>
</dbReference>
<dbReference type="RefSeq" id="WP_160131354.1">
    <property type="nucleotide sequence ID" value="NZ_CP019288.1"/>
</dbReference>
<name>A0A7L4ZQS2_9FLAO</name>
<evidence type="ECO:0000256" key="1">
    <source>
        <dbReference type="ARBA" id="ARBA00022598"/>
    </source>
</evidence>
<comment type="similarity">
    <text evidence="2">Belongs to the BshC family.</text>
</comment>
<dbReference type="InterPro" id="IPR011199">
    <property type="entry name" value="Bacillithiol_biosynth_BshC"/>
</dbReference>
<dbReference type="EMBL" id="CP019288">
    <property type="protein sequence ID" value="QHI38827.1"/>
    <property type="molecule type" value="Genomic_DNA"/>
</dbReference>
<evidence type="ECO:0000313" key="6">
    <source>
        <dbReference type="Proteomes" id="UP000464657"/>
    </source>
</evidence>
<proteinExistence type="inferred from homology"/>
<keyword evidence="1 2" id="KW-0436">Ligase</keyword>
<dbReference type="InterPro" id="IPR055399">
    <property type="entry name" value="CC_BshC"/>
</dbReference>
<reference evidence="5 6" key="1">
    <citation type="journal article" date="2013" name="Int. J. Syst. Evol. Microbiol.">
        <title>Kordia antarctica sp. nov., isolated from Antarctic seawater.</title>
        <authorList>
            <person name="Baek K."/>
            <person name="Choi A."/>
            <person name="Kang I."/>
            <person name="Lee K."/>
            <person name="Cho J.C."/>
        </authorList>
    </citation>
    <scope>NUCLEOTIDE SEQUENCE [LARGE SCALE GENOMIC DNA]</scope>
    <source>
        <strain evidence="5 6">IMCC3317</strain>
    </source>
</reference>
<evidence type="ECO:0000313" key="5">
    <source>
        <dbReference type="EMBL" id="QHI38827.1"/>
    </source>
</evidence>
<dbReference type="Proteomes" id="UP000464657">
    <property type="component" value="Chromosome"/>
</dbReference>